<evidence type="ECO:0000259" key="1">
    <source>
        <dbReference type="Pfam" id="PF05860"/>
    </source>
</evidence>
<dbReference type="STRING" id="1035188.HMPREF9952_0610"/>
<dbReference type="InterPro" id="IPR012334">
    <property type="entry name" value="Pectin_lyas_fold"/>
</dbReference>
<dbReference type="Proteomes" id="UP000006235">
    <property type="component" value="Unassembled WGS sequence"/>
</dbReference>
<dbReference type="Gene3D" id="2.160.20.10">
    <property type="entry name" value="Single-stranded right-handed beta-helix, Pectin lyase-like"/>
    <property type="match status" value="1"/>
</dbReference>
<protein>
    <submittedName>
        <fullName evidence="2">Hemagglutination activity domain protein</fullName>
    </submittedName>
</protein>
<dbReference type="InterPro" id="IPR011050">
    <property type="entry name" value="Pectin_lyase_fold/virulence"/>
</dbReference>
<dbReference type="Pfam" id="PF05860">
    <property type="entry name" value="TPS"/>
    <property type="match status" value="1"/>
</dbReference>
<organism evidence="2 3">
    <name type="scientific">Haemophilus pittmaniae HK 85</name>
    <dbReference type="NCBI Taxonomy" id="1035188"/>
    <lineage>
        <taxon>Bacteria</taxon>
        <taxon>Pseudomonadati</taxon>
        <taxon>Pseudomonadota</taxon>
        <taxon>Gammaproteobacteria</taxon>
        <taxon>Pasteurellales</taxon>
        <taxon>Pasteurellaceae</taxon>
        <taxon>Haemophilus</taxon>
    </lineage>
</organism>
<gene>
    <name evidence="2" type="ORF">HMPREF9952_0610</name>
</gene>
<feature type="non-terminal residue" evidence="2">
    <location>
        <position position="1284"/>
    </location>
</feature>
<proteinExistence type="predicted"/>
<sequence length="1284" mass="139545">MIANPNGIHCDGCGVINAGRATLTTGKAEVENGNLKGYRVQGGKVSVGEKGMDNRQADYTDIISEKAEIKGGVWSNKGIKVTTGKNKVDRTNDSVVYVGEQPAANNPTTPENQSSYSVDVSQLGGMYAEKIHLVDNGQGLGVRNAGHIGASAGDVKIDSQGRIVNEGTISAHSGIDANAEKNLENRGKLASRQGKIHVQAANIAHTGSIISQQNAVALNAKHNIEQSGETVAKGNVAYRAKQITADKNALIAAGITMESSAEGEKRHLDSQSVQGAQLTLAAEDTLLSQGRHLVSGHFLGIAKNTDLSASHSSSYSNHLESQVSPLNLTRASIFSLGDTSLKAPQQINTEKANLNAGHFTVETKQLNNQQGSWLQRGSAQWSLNLADGLDNRQGSMLSHGAFSLRVPLLQNDQGLLWAGQGVLSAQTDKLHNQQGQVIAHTADISANSLTNKHGLIFATQAQLQVDELDNTQTKATGETPHLGIQAGTLALHTAHLNNQAGGIYVAQSAALNVAQRLDNQQGEILSNGHIDITNPALTLMVNNALGKIESATGMQLQAKGLIDEGAIKTRGDLDVVLKDSFTLNHAFAVGNNLTFTTEGDFVNNTQLAVGNRAQIRGQSLHNNENAEISAMQTELQGKSIINLGLIDGVVNQLQGEQVRNLGSGRIYGNHLAVEAARIENLDGATIAARERLDLAFNELLNRDKSLVLSLGKTVIGRHLNELHQAEGKASVINNESATMELLGPTVAKVGKINNKDIHVKVRIREEREDFDLYGFEDRHSKTVSEWFRDGVDGRMHHNNGQRRNTAVFDFFDPTKPDVRGSTGDYWQRKKFTRIRYVPEKYDEAPAKLLIGGDLNLTSDHVHNQYSHLLVGGRFTFNQQDIQKSGKEITAGSGKLINEDLEAQLITKDIGSFYRYEQVRRKPGGGRKRLKHRRDFLDEKVRSPLAQQPPETVRFGLVLNTIGESVANTGTTVDAHATAIQPTLQGAKLLAESDTDALYSGKVNNIKTHLPQITIPQASLYKVNPQGGSVLIETDPRFTQKSRWLSSDYMLKALRNDPKNILKRLGDGFYEQRLINEQINQLTGRRFLDGYLSDYEQYKALMDNGMQYADKLNLIPGVALTAAQMKELTSDMVWLVKREVILKDGSTTQVLVPQVYIVGRNTDVDGSGAVISANEIVADLDNVSNSGVITGRHLNYLHANNIENNGGVLQGHQMYLLAKQRLQNLGGEWRGTHVVGQGQNIRVLSTLTETANTEHDYQKSIDRTAMINVGDTHARGSLALYANED</sequence>
<evidence type="ECO:0000313" key="2">
    <source>
        <dbReference type="EMBL" id="EGV05773.1"/>
    </source>
</evidence>
<dbReference type="EMBL" id="AFUV01000014">
    <property type="protein sequence ID" value="EGV05773.1"/>
    <property type="molecule type" value="Genomic_DNA"/>
</dbReference>
<evidence type="ECO:0000313" key="3">
    <source>
        <dbReference type="Proteomes" id="UP000006235"/>
    </source>
</evidence>
<feature type="domain" description="Filamentous haemagglutinin FhaB/tRNA nuclease CdiA-like TPS" evidence="1">
    <location>
        <begin position="1"/>
        <end position="164"/>
    </location>
</feature>
<name>F9Q9A7_9PAST</name>
<comment type="caution">
    <text evidence="2">The sequence shown here is derived from an EMBL/GenBank/DDBJ whole genome shotgun (WGS) entry which is preliminary data.</text>
</comment>
<dbReference type="InterPro" id="IPR008638">
    <property type="entry name" value="FhaB/CdiA-like_TPS"/>
</dbReference>
<accession>F9Q9A7</accession>
<reference evidence="2 3" key="1">
    <citation type="submission" date="2011-07" db="EMBL/GenBank/DDBJ databases">
        <authorList>
            <person name="Harkins D.M."/>
            <person name="Madupu R."/>
            <person name="Durkin A.S."/>
            <person name="Torralba M."/>
            <person name="Methe B."/>
            <person name="Sutton G.G."/>
            <person name="Nelson K.E."/>
        </authorList>
    </citation>
    <scope>NUCLEOTIDE SEQUENCE [LARGE SCALE GENOMIC DNA]</scope>
    <source>
        <strain evidence="2 3">HK 85</strain>
    </source>
</reference>
<dbReference type="SUPFAM" id="SSF51126">
    <property type="entry name" value="Pectin lyase-like"/>
    <property type="match status" value="1"/>
</dbReference>